<evidence type="ECO:0000256" key="3">
    <source>
        <dbReference type="ARBA" id="ARBA00022452"/>
    </source>
</evidence>
<dbReference type="eggNOG" id="COG4771">
    <property type="taxonomic scope" value="Bacteria"/>
</dbReference>
<dbReference type="OrthoDB" id="9768177at2"/>
<accession>F8N9C0</accession>
<keyword evidence="3 7" id="KW-1134">Transmembrane beta strand</keyword>
<keyword evidence="2 7" id="KW-0813">Transport</keyword>
<evidence type="ECO:0000256" key="8">
    <source>
        <dbReference type="SAM" id="Phobius"/>
    </source>
</evidence>
<evidence type="ECO:0000256" key="4">
    <source>
        <dbReference type="ARBA" id="ARBA00022692"/>
    </source>
</evidence>
<dbReference type="AlphaFoldDB" id="F8N9C0"/>
<dbReference type="InterPro" id="IPR023997">
    <property type="entry name" value="TonB-dep_OMP_SusC/RagA_CS"/>
</dbReference>
<evidence type="ECO:0000256" key="6">
    <source>
        <dbReference type="ARBA" id="ARBA00023237"/>
    </source>
</evidence>
<dbReference type="Gene3D" id="2.60.40.1120">
    <property type="entry name" value="Carboxypeptidase-like, regulatory domain"/>
    <property type="match status" value="1"/>
</dbReference>
<dbReference type="InterPro" id="IPR008969">
    <property type="entry name" value="CarboxyPept-like_regulatory"/>
</dbReference>
<keyword evidence="5 7" id="KW-0472">Membrane</keyword>
<dbReference type="PROSITE" id="PS52016">
    <property type="entry name" value="TONB_DEPENDENT_REC_3"/>
    <property type="match status" value="1"/>
</dbReference>
<protein>
    <submittedName>
        <fullName evidence="10">TonB-dependent receptor plug</fullName>
    </submittedName>
</protein>
<keyword evidence="8" id="KW-1133">Transmembrane helix</keyword>
<dbReference type="HOGENOM" id="CLU_004317_2_1_10"/>
<dbReference type="RefSeq" id="WP_007575486.1">
    <property type="nucleotide sequence ID" value="NZ_BPTS01000002.1"/>
</dbReference>
<dbReference type="STRING" id="688246.Premu_2348"/>
<dbReference type="NCBIfam" id="TIGR04056">
    <property type="entry name" value="OMP_RagA_SusC"/>
    <property type="match status" value="1"/>
</dbReference>
<keyword evidence="10" id="KW-0675">Receptor</keyword>
<dbReference type="InterPro" id="IPR039426">
    <property type="entry name" value="TonB-dep_rcpt-like"/>
</dbReference>
<reference evidence="11" key="1">
    <citation type="journal article" date="2011" name="Stand. Genomic Sci.">
        <title>Non-contiguous finished genome sequence of the opportunistic oral pathogen Prevotella multisaccharivorax type strain (PPPA20).</title>
        <authorList>
            <person name="Pati A."/>
            <person name="Gronow S."/>
            <person name="Lu M."/>
            <person name="Lapidus A."/>
            <person name="Nolan M."/>
            <person name="Lucas S."/>
            <person name="Hammon N."/>
            <person name="Deshpande S."/>
            <person name="Cheng J.F."/>
            <person name="Tapia R."/>
            <person name="Han C."/>
            <person name="Goodwin L."/>
            <person name="Pitluck S."/>
            <person name="Liolios K."/>
            <person name="Pagani I."/>
            <person name="Mavromatis K."/>
            <person name="Mikhailova N."/>
            <person name="Huntemann M."/>
            <person name="Chen A."/>
            <person name="Palaniappan K."/>
            <person name="Land M."/>
            <person name="Hauser L."/>
            <person name="Detter J.C."/>
            <person name="Brambilla E.M."/>
            <person name="Rohde M."/>
            <person name="Goker M."/>
            <person name="Woyke T."/>
            <person name="Bristow J."/>
            <person name="Eisen J.A."/>
            <person name="Markowitz V."/>
            <person name="Hugenholtz P."/>
            <person name="Kyrpides N.C."/>
            <person name="Klenk H.P."/>
            <person name="Ivanova N."/>
        </authorList>
    </citation>
    <scope>NUCLEOTIDE SEQUENCE [LARGE SCALE GENOMIC DNA]</scope>
    <source>
        <strain evidence="11">DSM 17128</strain>
    </source>
</reference>
<evidence type="ECO:0000256" key="1">
    <source>
        <dbReference type="ARBA" id="ARBA00004571"/>
    </source>
</evidence>
<dbReference type="SUPFAM" id="SSF56935">
    <property type="entry name" value="Porins"/>
    <property type="match status" value="1"/>
</dbReference>
<dbReference type="Pfam" id="PF07715">
    <property type="entry name" value="Plug"/>
    <property type="match status" value="1"/>
</dbReference>
<evidence type="ECO:0000256" key="5">
    <source>
        <dbReference type="ARBA" id="ARBA00023136"/>
    </source>
</evidence>
<evidence type="ECO:0000256" key="7">
    <source>
        <dbReference type="PROSITE-ProRule" id="PRU01360"/>
    </source>
</evidence>
<keyword evidence="6 7" id="KW-0998">Cell outer membrane</keyword>
<evidence type="ECO:0000256" key="2">
    <source>
        <dbReference type="ARBA" id="ARBA00022448"/>
    </source>
</evidence>
<dbReference type="SUPFAM" id="SSF49464">
    <property type="entry name" value="Carboxypeptidase regulatory domain-like"/>
    <property type="match status" value="1"/>
</dbReference>
<dbReference type="InterPro" id="IPR037066">
    <property type="entry name" value="Plug_dom_sf"/>
</dbReference>
<sequence length="1148" mass="126459">MNKEHQTVKPCLRVLLVFMMMFMAVSLSAQSVSVKGTVMDANGEPVIGATILQKGSSNGTVSDANGQFTLSAPKGSTLVISSIGYVSQSLAVSGLNNHFTVTLKDASKSIDEVVVTALGMKRDVKALGYAMTELKGDQLDANLINPVQALQGKVAGVEVESSDGGMFGASKILIRGASTLNKNNQPIYVVDGVILDNGVVDNDADWASGAQNYGNELKNLNPDDFESVSVLKGAAATALYGSRGLNGAVVITTKSGKGKRGLGIDFTQTFGFDKVTHQPDLQNEYAESFFYNSSHTDALNYNDLYWTNADGYVSYKVLSNYGETGTAFGPSFDYISKNAKDGKMELYDGKLYDAKAYKNNFKDAYDTGFSTNTNVAISGGNDRTTFYTSLSYRYNNGTLPNNDFRRLSFLAKASHKITKDVEVEASMTYAYSRPRNAQLNIGENFINGTWDRMYDAKYYRDKYKGEQGGLASTTYGDTWGFVPGRGTWWSIWENNYYRKETVFRPDLKLTVNFLPWLKWISEANYNYYFVQGEGKYPGSGYRNQGGGYELSQSRKEQINVNTNLMVDKQLNEDWRLNGFLRYELYNSYGAYNGASTKGDLIVPNQYFLNNGVKGYTASATVSNTKTIQSVAAQVGVSWRDQVFLDVTGRNDWSSALVYADGHGHFSYFYPSVNASWLISNTLRNELPKWISFWKLRASYAQVGNDTDPYTINSAYGLESYKLGDNNIYATSLSNTTYSQDLKPERKKSWEIGTDIRFLNNRIGLDVTYYKENTTDQIMTVAIPYASGYSNALINAGNIQNAGVEIALNTTPFVNKDWQWDLNFTYTKNNSKIKVLSDLVTNYITLNGTPDYGNYRVGSVAKVGGTYGELWSDSAPLLDAKDESDPSDTKQHSGLPVLRMNYYNAGYMTPVMARSGKVQKVGNSVPNFLGSVNTTLRYKRWALSASFDMRFGGKVASFGSRYGTANGYTKTSLMARDASHGGVTYTSGFGSKQTYDNGYIPNGIVLTGTKILQPDGSAYTVGTGQYDTGETYAELVAAGHAQPANAAGWTYFQNSWGQGVINDSWFKTLNYIAFRDLSLSYQFSSHVASLIGARQLTLAAQAHNLGYLLNSMPNHENPEAVAGTNAAEFRVRQFAGVTTSFTFTIKATF</sequence>
<feature type="transmembrane region" description="Helical" evidence="8">
    <location>
        <begin position="12"/>
        <end position="29"/>
    </location>
</feature>
<dbReference type="NCBIfam" id="TIGR04057">
    <property type="entry name" value="SusC_RagA_signa"/>
    <property type="match status" value="1"/>
</dbReference>
<dbReference type="GO" id="GO:0009279">
    <property type="term" value="C:cell outer membrane"/>
    <property type="evidence" value="ECO:0007669"/>
    <property type="project" value="UniProtKB-SubCell"/>
</dbReference>
<dbReference type="InterPro" id="IPR012910">
    <property type="entry name" value="Plug_dom"/>
</dbReference>
<dbReference type="Pfam" id="PF13715">
    <property type="entry name" value="CarbopepD_reg_2"/>
    <property type="match status" value="1"/>
</dbReference>
<proteinExistence type="inferred from homology"/>
<feature type="domain" description="TonB-dependent receptor plug" evidence="9">
    <location>
        <begin position="129"/>
        <end position="248"/>
    </location>
</feature>
<comment type="similarity">
    <text evidence="7">Belongs to the TonB-dependent receptor family.</text>
</comment>
<keyword evidence="11" id="KW-1185">Reference proteome</keyword>
<comment type="subcellular location">
    <subcellularLocation>
        <location evidence="1 7">Cell outer membrane</location>
        <topology evidence="1 7">Multi-pass membrane protein</topology>
    </subcellularLocation>
</comment>
<dbReference type="eggNOG" id="COG1629">
    <property type="taxonomic scope" value="Bacteria"/>
</dbReference>
<dbReference type="InterPro" id="IPR036942">
    <property type="entry name" value="Beta-barrel_TonB_sf"/>
</dbReference>
<dbReference type="Gene3D" id="2.40.170.20">
    <property type="entry name" value="TonB-dependent receptor, beta-barrel domain"/>
    <property type="match status" value="1"/>
</dbReference>
<dbReference type="EMBL" id="GL945017">
    <property type="protein sequence ID" value="EGN57729.1"/>
    <property type="molecule type" value="Genomic_DNA"/>
</dbReference>
<keyword evidence="4 7" id="KW-0812">Transmembrane</keyword>
<evidence type="ECO:0000313" key="11">
    <source>
        <dbReference type="Proteomes" id="UP000002772"/>
    </source>
</evidence>
<dbReference type="Gene3D" id="2.170.130.10">
    <property type="entry name" value="TonB-dependent receptor, plug domain"/>
    <property type="match status" value="1"/>
</dbReference>
<gene>
    <name evidence="10" type="ORF">Premu_2348</name>
</gene>
<dbReference type="InterPro" id="IPR023996">
    <property type="entry name" value="TonB-dep_OMP_SusC/RagA"/>
</dbReference>
<evidence type="ECO:0000259" key="9">
    <source>
        <dbReference type="Pfam" id="PF07715"/>
    </source>
</evidence>
<organism evidence="10 11">
    <name type="scientific">Hallella multisaccharivorax DSM 17128</name>
    <dbReference type="NCBI Taxonomy" id="688246"/>
    <lineage>
        <taxon>Bacteria</taxon>
        <taxon>Pseudomonadati</taxon>
        <taxon>Bacteroidota</taxon>
        <taxon>Bacteroidia</taxon>
        <taxon>Bacteroidales</taxon>
        <taxon>Prevotellaceae</taxon>
        <taxon>Hallella</taxon>
    </lineage>
</organism>
<evidence type="ECO:0000313" key="10">
    <source>
        <dbReference type="EMBL" id="EGN57729.1"/>
    </source>
</evidence>
<name>F8N9C0_9BACT</name>
<dbReference type="Proteomes" id="UP000002772">
    <property type="component" value="Unassembled WGS sequence"/>
</dbReference>